<evidence type="ECO:0000259" key="10">
    <source>
        <dbReference type="PROSITE" id="PS50157"/>
    </source>
</evidence>
<feature type="compositionally biased region" description="Polar residues" evidence="8">
    <location>
        <begin position="224"/>
        <end position="246"/>
    </location>
</feature>
<proteinExistence type="predicted"/>
<dbReference type="OMA" id="CQEFIST"/>
<dbReference type="InterPro" id="IPR013087">
    <property type="entry name" value="Znf_C2H2_type"/>
</dbReference>
<dbReference type="GO" id="GO:0005634">
    <property type="term" value="C:nucleus"/>
    <property type="evidence" value="ECO:0007669"/>
    <property type="project" value="UniProtKB-SubCell"/>
</dbReference>
<dbReference type="SUPFAM" id="SSF54695">
    <property type="entry name" value="POZ domain"/>
    <property type="match status" value="1"/>
</dbReference>
<dbReference type="InterPro" id="IPR000210">
    <property type="entry name" value="BTB/POZ_dom"/>
</dbReference>
<reference evidence="11" key="3">
    <citation type="submission" date="2025-09" db="UniProtKB">
        <authorList>
            <consortium name="Ensembl"/>
        </authorList>
    </citation>
    <scope>IDENTIFICATION</scope>
</reference>
<dbReference type="InterPro" id="IPR011333">
    <property type="entry name" value="SKP1/BTB/POZ_sf"/>
</dbReference>
<keyword evidence="4 7" id="KW-0863">Zinc-finger</keyword>
<dbReference type="InterPro" id="IPR036236">
    <property type="entry name" value="Znf_C2H2_sf"/>
</dbReference>
<dbReference type="Pfam" id="PF00651">
    <property type="entry name" value="BTB"/>
    <property type="match status" value="1"/>
</dbReference>
<dbReference type="GO" id="GO:0000978">
    <property type="term" value="F:RNA polymerase II cis-regulatory region sequence-specific DNA binding"/>
    <property type="evidence" value="ECO:0007669"/>
    <property type="project" value="TreeGrafter"/>
</dbReference>
<dbReference type="FunFam" id="3.30.160.60:FF:000100">
    <property type="entry name" value="Zinc finger 45-like"/>
    <property type="match status" value="1"/>
</dbReference>
<dbReference type="eggNOG" id="KOG1721">
    <property type="taxonomic scope" value="Eukaryota"/>
</dbReference>
<name>H2Z6H8_CIOSA</name>
<sequence length="631" mass="70373">MKMNGNEGSMATRMYVCESADHPSSLLSGLNEQRLKGVLCDITVRVQGHLFKAHINVLASTMGYFRDLFCKPSKEKQHGIIDIPMIVNSIGFAKIMDFVYTSQLCLSQSTVMQVLCSACYLQIPYVVEKCQEFISTHGHVTSPSSLAAVTAPFLQDLQRAGPNATSPNSQSASAGLSLLSQLNQASEKSRARADSSRHRKTPQQTQESDEQQECELINTPPSPSCRSPTNNNGHNIVDSPTENDGSPANLKIKLEQTGDEFANESSVEEKQIAIYSPQERYATERNAHPPTSIKNIIFTTAHGKTESSGNDTPPDRETIDHKSLADYFGGDRENANGNGTYPFRFEPSLEHDSNDQKSLALAKKLNERNQMTTLTHYSLNVKQQKEKPKKEYKCDYCGKMFGRQQHLKRHILTHTGERPYPCQYCEKRFRRSEHLKHHLASHEQLLGIQPPPSRKRQRRMEREDAYSMSKMMLDSYHNPDHTGLNAIMSAPVVLPSMYTPSEMPRSSPSIQISEITDDSRPLDSGMIDLNAVHRVSPTHSGNSTSPISALNLCRSSARDEMQPSPISGLSDQLSNEDMKLNDQGHEMDQDCLPETVLNGFDETPSSRDLIAMEGSEVLTSDLKRLIAAMDE</sequence>
<feature type="domain" description="BTB" evidence="9">
    <location>
        <begin position="40"/>
        <end position="108"/>
    </location>
</feature>
<evidence type="ECO:0000256" key="4">
    <source>
        <dbReference type="ARBA" id="ARBA00022771"/>
    </source>
</evidence>
<dbReference type="HOGENOM" id="CLU_429562_0_0_1"/>
<evidence type="ECO:0000256" key="6">
    <source>
        <dbReference type="ARBA" id="ARBA00023242"/>
    </source>
</evidence>
<dbReference type="GO" id="GO:0008270">
    <property type="term" value="F:zinc ion binding"/>
    <property type="evidence" value="ECO:0007669"/>
    <property type="project" value="UniProtKB-KW"/>
</dbReference>
<feature type="domain" description="C2H2-type" evidence="10">
    <location>
        <begin position="392"/>
        <end position="419"/>
    </location>
</feature>
<dbReference type="Gene3D" id="3.30.160.60">
    <property type="entry name" value="Classic Zinc Finger"/>
    <property type="match status" value="2"/>
</dbReference>
<reference evidence="12" key="1">
    <citation type="submission" date="2003-08" db="EMBL/GenBank/DDBJ databases">
        <authorList>
            <person name="Birren B."/>
            <person name="Nusbaum C."/>
            <person name="Abebe A."/>
            <person name="Abouelleil A."/>
            <person name="Adekoya E."/>
            <person name="Ait-zahra M."/>
            <person name="Allen N."/>
            <person name="Allen T."/>
            <person name="An P."/>
            <person name="Anderson M."/>
            <person name="Anderson S."/>
            <person name="Arachchi H."/>
            <person name="Armbruster J."/>
            <person name="Bachantsang P."/>
            <person name="Baldwin J."/>
            <person name="Barry A."/>
            <person name="Bayul T."/>
            <person name="Blitshsteyn B."/>
            <person name="Bloom T."/>
            <person name="Blye J."/>
            <person name="Boguslavskiy L."/>
            <person name="Borowsky M."/>
            <person name="Boukhgalter B."/>
            <person name="Brunache A."/>
            <person name="Butler J."/>
            <person name="Calixte N."/>
            <person name="Calvo S."/>
            <person name="Camarata J."/>
            <person name="Campo K."/>
            <person name="Chang J."/>
            <person name="Cheshatsang Y."/>
            <person name="Citroen M."/>
            <person name="Collymore A."/>
            <person name="Considine T."/>
            <person name="Cook A."/>
            <person name="Cooke P."/>
            <person name="Corum B."/>
            <person name="Cuomo C."/>
            <person name="David R."/>
            <person name="Dawoe T."/>
            <person name="Degray S."/>
            <person name="Dodge S."/>
            <person name="Dooley K."/>
            <person name="Dorje P."/>
            <person name="Dorjee K."/>
            <person name="Dorris L."/>
            <person name="Duffey N."/>
            <person name="Dupes A."/>
            <person name="Elkins T."/>
            <person name="Engels R."/>
            <person name="Erickson J."/>
            <person name="Farina A."/>
            <person name="Faro S."/>
            <person name="Ferreira P."/>
            <person name="Fischer H."/>
            <person name="Fitzgerald M."/>
            <person name="Foley K."/>
            <person name="Gage D."/>
            <person name="Galagan J."/>
            <person name="Gearin G."/>
            <person name="Gnerre S."/>
            <person name="Gnirke A."/>
            <person name="Goyette A."/>
            <person name="Graham J."/>
            <person name="Grandbois E."/>
            <person name="Gyaltsen K."/>
            <person name="Hafez N."/>
            <person name="Hagopian D."/>
            <person name="Hagos B."/>
            <person name="Hall J."/>
            <person name="Hatcher B."/>
            <person name="Heller A."/>
            <person name="Higgins H."/>
            <person name="Honan T."/>
            <person name="Horn A."/>
            <person name="Houde N."/>
            <person name="Hughes L."/>
            <person name="Hulme W."/>
            <person name="Husby E."/>
            <person name="Iliev I."/>
            <person name="Jaffe D."/>
            <person name="Jones C."/>
            <person name="Kamal M."/>
            <person name="Kamat A."/>
            <person name="Kamvysselis M."/>
            <person name="Karlsson E."/>
            <person name="Kells C."/>
            <person name="Kieu A."/>
            <person name="Kisner P."/>
            <person name="Kodira C."/>
            <person name="Kulbokas E."/>
            <person name="Labutti K."/>
            <person name="Lama D."/>
            <person name="Landers T."/>
            <person name="Leger J."/>
            <person name="Levine S."/>
            <person name="Lewis D."/>
            <person name="Lewis T."/>
            <person name="Lindblad-toh K."/>
            <person name="Liu X."/>
            <person name="Lokyitsang T."/>
            <person name="Lokyitsang Y."/>
            <person name="Lucien O."/>
            <person name="Lui A."/>
            <person name="Ma L.J."/>
            <person name="Mabbitt R."/>
            <person name="Macdonald J."/>
            <person name="Maclean C."/>
            <person name="Major J."/>
            <person name="Manning J."/>
            <person name="Marabella R."/>
            <person name="Maru K."/>
            <person name="Matthews C."/>
            <person name="Mauceli E."/>
            <person name="Mccarthy M."/>
            <person name="Mcdonough S."/>
            <person name="Mcghee T."/>
            <person name="Meldrim J."/>
            <person name="Meneus L."/>
            <person name="Mesirov J."/>
            <person name="Mihalev A."/>
            <person name="Mihova T."/>
            <person name="Mikkelsen T."/>
            <person name="Mlenga V."/>
            <person name="Moru K."/>
            <person name="Mozes J."/>
            <person name="Mulrain L."/>
            <person name="Munson G."/>
            <person name="Naylor J."/>
            <person name="Newes C."/>
            <person name="Nguyen C."/>
            <person name="Nguyen N."/>
            <person name="Nguyen T."/>
            <person name="Nicol R."/>
            <person name="Nielsen C."/>
            <person name="Nizzari M."/>
            <person name="Norbu C."/>
            <person name="Norbu N."/>
            <person name="O'donnell P."/>
            <person name="Okoawo O."/>
            <person name="O'leary S."/>
            <person name="Omotosho B."/>
            <person name="O'neill K."/>
            <person name="Osman S."/>
            <person name="Parker S."/>
            <person name="Perrin D."/>
            <person name="Phunkhang P."/>
            <person name="Piqani B."/>
            <person name="Purcell S."/>
            <person name="Rachupka T."/>
            <person name="Ramasamy U."/>
            <person name="Rameau R."/>
            <person name="Ray V."/>
            <person name="Raymond C."/>
            <person name="Retta R."/>
            <person name="Richardson S."/>
            <person name="Rise C."/>
            <person name="Rodriguez J."/>
            <person name="Rogers J."/>
            <person name="Rogov P."/>
            <person name="Rutman M."/>
            <person name="Schupbach R."/>
            <person name="Seaman C."/>
            <person name="Settipalli S."/>
            <person name="Sharpe T."/>
            <person name="Sheridan J."/>
            <person name="Sherpa N."/>
            <person name="Shi J."/>
            <person name="Smirnov S."/>
            <person name="Smith C."/>
            <person name="Sougnez C."/>
            <person name="Spencer B."/>
            <person name="Stalker J."/>
            <person name="Stange-thomann N."/>
            <person name="Stavropoulos S."/>
            <person name="Stetson K."/>
            <person name="Stone C."/>
            <person name="Stone S."/>
            <person name="Stubbs M."/>
            <person name="Talamas J."/>
            <person name="Tchuinga P."/>
            <person name="Tenzing P."/>
            <person name="Tesfaye S."/>
            <person name="Theodore J."/>
            <person name="Thoulutsang Y."/>
            <person name="Topham K."/>
            <person name="Towey S."/>
            <person name="Tsamla T."/>
            <person name="Tsomo N."/>
            <person name="Vallee D."/>
            <person name="Vassiliev H."/>
            <person name="Venkataraman V."/>
            <person name="Vinson J."/>
            <person name="Vo A."/>
            <person name="Wade C."/>
            <person name="Wang S."/>
            <person name="Wangchuk T."/>
            <person name="Wangdi T."/>
            <person name="Whittaker C."/>
            <person name="Wilkinson J."/>
            <person name="Wu Y."/>
            <person name="Wyman D."/>
            <person name="Yadav S."/>
            <person name="Yang S."/>
            <person name="Yang X."/>
            <person name="Yeager S."/>
            <person name="Yee E."/>
            <person name="Young G."/>
            <person name="Zainoun J."/>
            <person name="Zembeck L."/>
            <person name="Zimmer A."/>
            <person name="Zody M."/>
            <person name="Lander E."/>
        </authorList>
    </citation>
    <scope>NUCLEOTIDE SEQUENCE [LARGE SCALE GENOMIC DNA]</scope>
</reference>
<dbReference type="InParanoid" id="H2Z6H8"/>
<dbReference type="PANTHER" id="PTHR46105:SF28">
    <property type="entry name" value="ZINC FINGER PROTEIN 37-LIKE"/>
    <property type="match status" value="1"/>
</dbReference>
<dbReference type="Pfam" id="PF00096">
    <property type="entry name" value="zf-C2H2"/>
    <property type="match status" value="2"/>
</dbReference>
<dbReference type="Proteomes" id="UP000007875">
    <property type="component" value="Unassembled WGS sequence"/>
</dbReference>
<organism evidence="11 12">
    <name type="scientific">Ciona savignyi</name>
    <name type="common">Pacific transparent sea squirt</name>
    <dbReference type="NCBI Taxonomy" id="51511"/>
    <lineage>
        <taxon>Eukaryota</taxon>
        <taxon>Metazoa</taxon>
        <taxon>Chordata</taxon>
        <taxon>Tunicata</taxon>
        <taxon>Ascidiacea</taxon>
        <taxon>Phlebobranchia</taxon>
        <taxon>Cionidae</taxon>
        <taxon>Ciona</taxon>
    </lineage>
</organism>
<dbReference type="GeneTree" id="ENSGT00940000158060"/>
<evidence type="ECO:0000313" key="11">
    <source>
        <dbReference type="Ensembl" id="ENSCSAVP00000013190.1"/>
    </source>
</evidence>
<keyword evidence="2" id="KW-0479">Metal-binding</keyword>
<dbReference type="PROSITE" id="PS00028">
    <property type="entry name" value="ZINC_FINGER_C2H2_1"/>
    <property type="match status" value="2"/>
</dbReference>
<evidence type="ECO:0000256" key="2">
    <source>
        <dbReference type="ARBA" id="ARBA00022723"/>
    </source>
</evidence>
<dbReference type="Gene3D" id="3.30.710.10">
    <property type="entry name" value="Potassium Channel Kv1.1, Chain A"/>
    <property type="match status" value="1"/>
</dbReference>
<feature type="region of interest" description="Disordered" evidence="8">
    <location>
        <begin position="183"/>
        <end position="249"/>
    </location>
</feature>
<evidence type="ECO:0000256" key="5">
    <source>
        <dbReference type="ARBA" id="ARBA00022833"/>
    </source>
</evidence>
<dbReference type="SMART" id="SM00355">
    <property type="entry name" value="ZnF_C2H2"/>
    <property type="match status" value="2"/>
</dbReference>
<comment type="subcellular location">
    <subcellularLocation>
        <location evidence="1">Nucleus</location>
    </subcellularLocation>
</comment>
<dbReference type="SMART" id="SM00225">
    <property type="entry name" value="BTB"/>
    <property type="match status" value="1"/>
</dbReference>
<keyword evidence="6" id="KW-0539">Nucleus</keyword>
<dbReference type="Ensembl" id="ENSCSAVT00000013339.1">
    <property type="protein sequence ID" value="ENSCSAVP00000013190.1"/>
    <property type="gene ID" value="ENSCSAVG00000007743.1"/>
</dbReference>
<keyword evidence="3" id="KW-0677">Repeat</keyword>
<dbReference type="InterPro" id="IPR050457">
    <property type="entry name" value="ZnFinger_BTB_dom_contain"/>
</dbReference>
<dbReference type="PROSITE" id="PS50157">
    <property type="entry name" value="ZINC_FINGER_C2H2_2"/>
    <property type="match status" value="2"/>
</dbReference>
<accession>H2Z6H8</accession>
<dbReference type="FunFam" id="3.30.160.60:FF:000744">
    <property type="entry name" value="zinc finger E-box-binding homeobox 1"/>
    <property type="match status" value="1"/>
</dbReference>
<dbReference type="SUPFAM" id="SSF57667">
    <property type="entry name" value="beta-beta-alpha zinc fingers"/>
    <property type="match status" value="1"/>
</dbReference>
<dbReference type="STRING" id="51511.ENSCSAVP00000013190"/>
<evidence type="ECO:0000313" key="12">
    <source>
        <dbReference type="Proteomes" id="UP000007875"/>
    </source>
</evidence>
<evidence type="ECO:0000256" key="7">
    <source>
        <dbReference type="PROSITE-ProRule" id="PRU00042"/>
    </source>
</evidence>
<evidence type="ECO:0000259" key="9">
    <source>
        <dbReference type="PROSITE" id="PS50097"/>
    </source>
</evidence>
<keyword evidence="12" id="KW-1185">Reference proteome</keyword>
<evidence type="ECO:0000256" key="8">
    <source>
        <dbReference type="SAM" id="MobiDB-lite"/>
    </source>
</evidence>
<feature type="compositionally biased region" description="Basic and acidic residues" evidence="8">
    <location>
        <begin position="187"/>
        <end position="196"/>
    </location>
</feature>
<reference evidence="11" key="2">
    <citation type="submission" date="2025-08" db="UniProtKB">
        <authorList>
            <consortium name="Ensembl"/>
        </authorList>
    </citation>
    <scope>IDENTIFICATION</scope>
</reference>
<dbReference type="GO" id="GO:0000981">
    <property type="term" value="F:DNA-binding transcription factor activity, RNA polymerase II-specific"/>
    <property type="evidence" value="ECO:0007669"/>
    <property type="project" value="TreeGrafter"/>
</dbReference>
<dbReference type="AlphaFoldDB" id="H2Z6H8"/>
<protein>
    <recommendedName>
        <fullName evidence="13">Zinc finger protein</fullName>
    </recommendedName>
</protein>
<keyword evidence="5" id="KW-0862">Zinc</keyword>
<dbReference type="PANTHER" id="PTHR46105">
    <property type="entry name" value="AGAP004733-PA"/>
    <property type="match status" value="1"/>
</dbReference>
<dbReference type="PROSITE" id="PS50097">
    <property type="entry name" value="BTB"/>
    <property type="match status" value="1"/>
</dbReference>
<feature type="domain" description="C2H2-type" evidence="10">
    <location>
        <begin position="420"/>
        <end position="442"/>
    </location>
</feature>
<evidence type="ECO:0000256" key="1">
    <source>
        <dbReference type="ARBA" id="ARBA00004123"/>
    </source>
</evidence>
<evidence type="ECO:0008006" key="13">
    <source>
        <dbReference type="Google" id="ProtNLM"/>
    </source>
</evidence>
<evidence type="ECO:0000256" key="3">
    <source>
        <dbReference type="ARBA" id="ARBA00022737"/>
    </source>
</evidence>